<dbReference type="Gene3D" id="3.40.50.11190">
    <property type="match status" value="1"/>
</dbReference>
<keyword evidence="1" id="KW-0282">Flagellum</keyword>
<sequence>MENGKWKIDKKVFIVCKECEQKYTDIPIIKINNENEFFDVVRRLKPKEVVVDNYNFTYEDEKKFKELFPNIKLICFDDMYKKHCCDEIINHNLGVNINKYDDPKKVKVIKPLVGENFIKAKKKYYKKEGVFISFGGTDAKGIGLKVLKQLKDCGLKVDFYTTSANKHLEKLKKFCFLNRWCRLHIDEDVAVGMAKAKFGVITPSTIAYEAIYMGLGFIAVQVAENQENLVKYLKSKKYKVLKKRDINGRKIKKSICRVSRNRGKKGY</sequence>
<name>B9L6K1_NAUPA</name>
<gene>
    <name evidence="1" type="ordered locus">NAMH_1602</name>
</gene>
<reference evidence="1 2" key="1">
    <citation type="journal article" date="2009" name="PLoS Genet.">
        <title>Adaptations to submarine hydrothermal environments exemplified by the genome of Nautilia profundicola.</title>
        <authorList>
            <person name="Campbell B.J."/>
            <person name="Smith J.L."/>
            <person name="Hanson T.E."/>
            <person name="Klotz M.G."/>
            <person name="Stein L.Y."/>
            <person name="Lee C.K."/>
            <person name="Wu D."/>
            <person name="Robinson J.M."/>
            <person name="Khouri H.M."/>
            <person name="Eisen J.A."/>
            <person name="Cary S.C."/>
        </authorList>
    </citation>
    <scope>NUCLEOTIDE SEQUENCE [LARGE SCALE GENOMIC DNA]</scope>
    <source>
        <strain evidence="2">ATCC BAA-1463 / DSM 18972 / AmH</strain>
    </source>
</reference>
<evidence type="ECO:0000313" key="2">
    <source>
        <dbReference type="Proteomes" id="UP000000448"/>
    </source>
</evidence>
<dbReference type="eggNOG" id="COG3980">
    <property type="taxonomic scope" value="Bacteria"/>
</dbReference>
<dbReference type="Proteomes" id="UP000000448">
    <property type="component" value="Chromosome"/>
</dbReference>
<keyword evidence="1" id="KW-0969">Cilium</keyword>
<dbReference type="STRING" id="598659.NAMH_1602"/>
<dbReference type="Gene3D" id="3.40.50.2000">
    <property type="entry name" value="Glycogen Phosphorylase B"/>
    <property type="match status" value="1"/>
</dbReference>
<evidence type="ECO:0000313" key="1">
    <source>
        <dbReference type="EMBL" id="ACM92563.1"/>
    </source>
</evidence>
<dbReference type="HOGENOM" id="CLU_1041435_0_0_7"/>
<dbReference type="AlphaFoldDB" id="B9L6K1"/>
<dbReference type="KEGG" id="nam:NAMH_1602"/>
<dbReference type="RefSeq" id="WP_012663934.1">
    <property type="nucleotide sequence ID" value="NC_012115.1"/>
</dbReference>
<keyword evidence="1" id="KW-0966">Cell projection</keyword>
<organism evidence="1 2">
    <name type="scientific">Nautilia profundicola (strain ATCC BAA-1463 / DSM 18972 / AmH)</name>
    <dbReference type="NCBI Taxonomy" id="598659"/>
    <lineage>
        <taxon>Bacteria</taxon>
        <taxon>Pseudomonadati</taxon>
        <taxon>Campylobacterota</taxon>
        <taxon>Epsilonproteobacteria</taxon>
        <taxon>Nautiliales</taxon>
        <taxon>Nautiliaceae</taxon>
        <taxon>Nautilia</taxon>
    </lineage>
</organism>
<proteinExistence type="predicted"/>
<protein>
    <submittedName>
        <fullName evidence="1">Flagellar protein</fullName>
    </submittedName>
</protein>
<dbReference type="EMBL" id="CP001279">
    <property type="protein sequence ID" value="ACM92563.1"/>
    <property type="molecule type" value="Genomic_DNA"/>
</dbReference>
<accession>B9L6K1</accession>
<keyword evidence="2" id="KW-1185">Reference proteome</keyword>